<dbReference type="PANTHER" id="PTHR10357">
    <property type="entry name" value="ALPHA-AMYLASE FAMILY MEMBER"/>
    <property type="match status" value="1"/>
</dbReference>
<dbReference type="SUPFAM" id="SSF51445">
    <property type="entry name" value="(Trans)glycosidases"/>
    <property type="match status" value="1"/>
</dbReference>
<dbReference type="GO" id="GO:0004556">
    <property type="term" value="F:alpha-amylase activity"/>
    <property type="evidence" value="ECO:0007669"/>
    <property type="project" value="TreeGrafter"/>
</dbReference>
<dbReference type="SMART" id="SM00642">
    <property type="entry name" value="Aamy"/>
    <property type="match status" value="1"/>
</dbReference>
<dbReference type="AlphaFoldDB" id="A0A6P1T3E0"/>
<dbReference type="FunFam" id="3.90.400.10:FF:000002">
    <property type="entry name" value="Sucrose isomerase"/>
    <property type="match status" value="1"/>
</dbReference>
<evidence type="ECO:0000256" key="2">
    <source>
        <dbReference type="ARBA" id="ARBA00022801"/>
    </source>
</evidence>
<dbReference type="Pfam" id="PF00128">
    <property type="entry name" value="Alpha-amylase"/>
    <property type="match status" value="1"/>
</dbReference>
<dbReference type="FunFam" id="3.20.20.80:FF:000064">
    <property type="entry name" value="Oligo-1,6-glucosidase"/>
    <property type="match status" value="1"/>
</dbReference>
<dbReference type="InterPro" id="IPR045857">
    <property type="entry name" value="O16G_dom_2"/>
</dbReference>
<dbReference type="EMBL" id="CP046620">
    <property type="protein sequence ID" value="QHQ37474.1"/>
    <property type="molecule type" value="Genomic_DNA"/>
</dbReference>
<dbReference type="InterPro" id="IPR013780">
    <property type="entry name" value="Glyco_hydro_b"/>
</dbReference>
<organism evidence="5 6">
    <name type="scientific">Algicella marina</name>
    <dbReference type="NCBI Taxonomy" id="2683284"/>
    <lineage>
        <taxon>Bacteria</taxon>
        <taxon>Pseudomonadati</taxon>
        <taxon>Pseudomonadota</taxon>
        <taxon>Alphaproteobacteria</taxon>
        <taxon>Rhodobacterales</taxon>
        <taxon>Paracoccaceae</taxon>
        <taxon>Algicella</taxon>
    </lineage>
</organism>
<evidence type="ECO:0000313" key="6">
    <source>
        <dbReference type="Proteomes" id="UP000464495"/>
    </source>
</evidence>
<name>A0A6P1T3E0_9RHOB</name>
<dbReference type="PANTHER" id="PTHR10357:SF179">
    <property type="entry name" value="NEUTRAL AND BASIC AMINO ACID TRANSPORT PROTEIN RBAT"/>
    <property type="match status" value="1"/>
</dbReference>
<dbReference type="InterPro" id="IPR017853">
    <property type="entry name" value="GH"/>
</dbReference>
<accession>A0A6P1T3E0</accession>
<reference evidence="5 6" key="1">
    <citation type="submission" date="2019-12" db="EMBL/GenBank/DDBJ databases">
        <title>Complete genome sequence of Algicella marina strain 9Alg 56(T) isolated from the red alga Tichocarpus crinitus.</title>
        <authorList>
            <person name="Kim S.-G."/>
            <person name="Nedashkovskaya O.I."/>
        </authorList>
    </citation>
    <scope>NUCLEOTIDE SEQUENCE [LARGE SCALE GENOMIC DNA]</scope>
    <source>
        <strain evidence="5 6">9Alg 56</strain>
    </source>
</reference>
<evidence type="ECO:0000259" key="4">
    <source>
        <dbReference type="SMART" id="SM00642"/>
    </source>
</evidence>
<comment type="similarity">
    <text evidence="1">Belongs to the glycosyl hydrolase 13 family.</text>
</comment>
<dbReference type="Gene3D" id="3.90.400.10">
    <property type="entry name" value="Oligo-1,6-glucosidase, Domain 2"/>
    <property type="match status" value="1"/>
</dbReference>
<sequence>MALDHTDTSQKWWRGAVIYQIYPRSFQDSNGDGVGDLVGITRRLPYVADLGVDAIWISPFFTSPMADMGYDVSDYCDVDPVFGVMEDFDSLVEKAHELGLKVIIDQVLSHSSDQHPWFQQSKLDRDNAKANWYVWADARPDGTPPTNWQSVFGGSGWAWNPKRKQYYLHNFLASQPDLNFHNPEVQDAMLDTVRFWLDRGVDGFRLDTANFYFHDKELRDNPPLAKGAANDVPDINPYGYQDHLYDKTRPENIGFLKRFRALLNEYPGTASIGEIGDGTRSLKTMAEYTAGNDRLHMCYSFDFLSPDFSVEHFRGCVEDFEAASHKFSDGSSWPCWAFSNHDVIRHMTRWAEEGDHDTIAKLAAAMLLCLKGSVCFYQGEELGLTEAEIAFEDLTDPYGINFWPEFKGRDGCRTPFPWERALAFAGFSEVKPWLPVPDEHISAASDTQIGSNGSIAEFYRDFISFRKSQPTLISGDISFVDWSPTGLAFTREGEGERLLCLFNLAARAQAFKVPKNWVLTEFSPTEPKGRAISGPVELPPHGFMVARIG</sequence>
<keyword evidence="3" id="KW-0326">Glycosidase</keyword>
<dbReference type="Proteomes" id="UP000464495">
    <property type="component" value="Chromosome"/>
</dbReference>
<dbReference type="InterPro" id="IPR006047">
    <property type="entry name" value="GH13_cat_dom"/>
</dbReference>
<dbReference type="Gene3D" id="2.60.40.1180">
    <property type="entry name" value="Golgi alpha-mannosidase II"/>
    <property type="match status" value="1"/>
</dbReference>
<dbReference type="GO" id="GO:0009313">
    <property type="term" value="P:oligosaccharide catabolic process"/>
    <property type="evidence" value="ECO:0007669"/>
    <property type="project" value="TreeGrafter"/>
</dbReference>
<dbReference type="CDD" id="cd11330">
    <property type="entry name" value="AmyAc_OligoGlu"/>
    <property type="match status" value="1"/>
</dbReference>
<keyword evidence="2" id="KW-0378">Hydrolase</keyword>
<protein>
    <submittedName>
        <fullName evidence="5">DUF3459 domain-containing protein</fullName>
    </submittedName>
</protein>
<dbReference type="SUPFAM" id="SSF51011">
    <property type="entry name" value="Glycosyl hydrolase domain"/>
    <property type="match status" value="1"/>
</dbReference>
<keyword evidence="6" id="KW-1185">Reference proteome</keyword>
<evidence type="ECO:0000256" key="3">
    <source>
        <dbReference type="ARBA" id="ARBA00023295"/>
    </source>
</evidence>
<evidence type="ECO:0000313" key="5">
    <source>
        <dbReference type="EMBL" id="QHQ37474.1"/>
    </source>
</evidence>
<gene>
    <name evidence="5" type="ORF">GO499_16910</name>
</gene>
<feature type="domain" description="Glycosyl hydrolase family 13 catalytic" evidence="4">
    <location>
        <begin position="20"/>
        <end position="413"/>
    </location>
</feature>
<dbReference type="Gene3D" id="3.20.20.80">
    <property type="entry name" value="Glycosidases"/>
    <property type="match status" value="1"/>
</dbReference>
<dbReference type="KEGG" id="amaq:GO499_16910"/>
<evidence type="ECO:0000256" key="1">
    <source>
        <dbReference type="ARBA" id="ARBA00008061"/>
    </source>
</evidence>
<proteinExistence type="inferred from homology"/>